<dbReference type="InterPro" id="IPR042236">
    <property type="entry name" value="PI3K_accessory_sf"/>
</dbReference>
<dbReference type="GO" id="GO:0016303">
    <property type="term" value="F:1-phosphatidylinositol-3-kinase activity"/>
    <property type="evidence" value="ECO:0007669"/>
    <property type="project" value="UniProtKB-EC"/>
</dbReference>
<keyword evidence="13" id="KW-1185">Reference proteome</keyword>
<evidence type="ECO:0000256" key="3">
    <source>
        <dbReference type="ARBA" id="ARBA00022741"/>
    </source>
</evidence>
<feature type="region of interest" description="Disordered" evidence="8">
    <location>
        <begin position="682"/>
        <end position="709"/>
    </location>
</feature>
<dbReference type="SMART" id="SM00146">
    <property type="entry name" value="PI3Kc"/>
    <property type="match status" value="1"/>
</dbReference>
<dbReference type="GO" id="GO:0006897">
    <property type="term" value="P:endocytosis"/>
    <property type="evidence" value="ECO:0007669"/>
    <property type="project" value="TreeGrafter"/>
</dbReference>
<dbReference type="PROSITE" id="PS51545">
    <property type="entry name" value="PIK_HELICAL"/>
    <property type="match status" value="1"/>
</dbReference>
<dbReference type="SUPFAM" id="SSF48371">
    <property type="entry name" value="ARM repeat"/>
    <property type="match status" value="1"/>
</dbReference>
<evidence type="ECO:0000256" key="1">
    <source>
        <dbReference type="ARBA" id="ARBA00012073"/>
    </source>
</evidence>
<dbReference type="Gene3D" id="3.30.1010.10">
    <property type="entry name" value="Phosphatidylinositol 3-kinase Catalytic Subunit, Chain A, domain 4"/>
    <property type="match status" value="1"/>
</dbReference>
<dbReference type="InterPro" id="IPR000403">
    <property type="entry name" value="PI3/4_kinase_cat_dom"/>
</dbReference>
<dbReference type="InParanoid" id="A0A078BA32"/>
<dbReference type="Pfam" id="PF00792">
    <property type="entry name" value="PI3K_C2"/>
    <property type="match status" value="1"/>
</dbReference>
<dbReference type="Gene3D" id="1.10.1070.11">
    <property type="entry name" value="Phosphatidylinositol 3-/4-kinase, catalytic domain"/>
    <property type="match status" value="1"/>
</dbReference>
<dbReference type="SMART" id="SM00145">
    <property type="entry name" value="PI3Ka"/>
    <property type="match status" value="1"/>
</dbReference>
<dbReference type="GO" id="GO:0000045">
    <property type="term" value="P:autophagosome assembly"/>
    <property type="evidence" value="ECO:0007669"/>
    <property type="project" value="TreeGrafter"/>
</dbReference>
<dbReference type="InterPro" id="IPR036940">
    <property type="entry name" value="PI3/4_kinase_cat_sf"/>
</dbReference>
<dbReference type="PROSITE" id="PS50290">
    <property type="entry name" value="PI3_4_KINASE_3"/>
    <property type="match status" value="1"/>
</dbReference>
<dbReference type="InterPro" id="IPR016024">
    <property type="entry name" value="ARM-type_fold"/>
</dbReference>
<dbReference type="InterPro" id="IPR011009">
    <property type="entry name" value="Kinase-like_dom_sf"/>
</dbReference>
<feature type="domain" description="PIK helical" evidence="10">
    <location>
        <begin position="452"/>
        <end position="648"/>
    </location>
</feature>
<dbReference type="Proteomes" id="UP000039865">
    <property type="component" value="Unassembled WGS sequence"/>
</dbReference>
<dbReference type="Gene3D" id="1.25.40.70">
    <property type="entry name" value="Phosphatidylinositol 3-kinase, accessory domain (PIK)"/>
    <property type="match status" value="1"/>
</dbReference>
<dbReference type="Gene3D" id="2.60.40.150">
    <property type="entry name" value="C2 domain"/>
    <property type="match status" value="1"/>
</dbReference>
<keyword evidence="5 6" id="KW-0067">ATP-binding</keyword>
<dbReference type="PANTHER" id="PTHR10048:SF7">
    <property type="entry name" value="PHOSPHATIDYLINOSITOL 3-KINASE CATALYTIC SUBUNIT TYPE 3"/>
    <property type="match status" value="1"/>
</dbReference>
<dbReference type="PROSITE" id="PS51547">
    <property type="entry name" value="C2_PI3K"/>
    <property type="match status" value="1"/>
</dbReference>
<feature type="compositionally biased region" description="Basic and acidic residues" evidence="8">
    <location>
        <begin position="700"/>
        <end position="709"/>
    </location>
</feature>
<evidence type="ECO:0000313" key="12">
    <source>
        <dbReference type="EMBL" id="CDW91101.1"/>
    </source>
</evidence>
<dbReference type="AlphaFoldDB" id="A0A078BA32"/>
<dbReference type="PANTHER" id="PTHR10048">
    <property type="entry name" value="PHOSPHATIDYLINOSITOL KINASE"/>
    <property type="match status" value="1"/>
</dbReference>
<feature type="region of interest" description="Disordered" evidence="8">
    <location>
        <begin position="129"/>
        <end position="148"/>
    </location>
</feature>
<protein>
    <recommendedName>
        <fullName evidence="1">phosphatidylinositol 3-kinase</fullName>
        <ecNumber evidence="1">2.7.1.137</ecNumber>
    </recommendedName>
</protein>
<dbReference type="PIRSF" id="PIRSF000587">
    <property type="entry name" value="PI3K_Vps34"/>
    <property type="match status" value="1"/>
</dbReference>
<dbReference type="GO" id="GO:0048015">
    <property type="term" value="P:phosphatidylinositol-mediated signaling"/>
    <property type="evidence" value="ECO:0007669"/>
    <property type="project" value="TreeGrafter"/>
</dbReference>
<organism evidence="12 13">
    <name type="scientific">Stylonychia lemnae</name>
    <name type="common">Ciliate</name>
    <dbReference type="NCBI Taxonomy" id="5949"/>
    <lineage>
        <taxon>Eukaryota</taxon>
        <taxon>Sar</taxon>
        <taxon>Alveolata</taxon>
        <taxon>Ciliophora</taxon>
        <taxon>Intramacronucleata</taxon>
        <taxon>Spirotrichea</taxon>
        <taxon>Stichotrichia</taxon>
        <taxon>Sporadotrichida</taxon>
        <taxon>Oxytrichidae</taxon>
        <taxon>Stylonychinae</taxon>
        <taxon>Stylonychia</taxon>
    </lineage>
</organism>
<keyword evidence="4 6" id="KW-0418">Kinase</keyword>
<dbReference type="GO" id="GO:0000407">
    <property type="term" value="C:phagophore assembly site"/>
    <property type="evidence" value="ECO:0007669"/>
    <property type="project" value="TreeGrafter"/>
</dbReference>
<dbReference type="InterPro" id="IPR057756">
    <property type="entry name" value="PI3-kinase_type3/VPS34_cat"/>
</dbReference>
<reference evidence="12 13" key="1">
    <citation type="submission" date="2014-06" db="EMBL/GenBank/DDBJ databases">
        <authorList>
            <person name="Swart Estienne"/>
        </authorList>
    </citation>
    <scope>NUCLEOTIDE SEQUENCE [LARGE SCALE GENOMIC DNA]</scope>
    <source>
        <strain evidence="12 13">130c</strain>
    </source>
</reference>
<dbReference type="SUPFAM" id="SSF56112">
    <property type="entry name" value="Protein kinase-like (PK-like)"/>
    <property type="match status" value="1"/>
</dbReference>
<evidence type="ECO:0000256" key="5">
    <source>
        <dbReference type="ARBA" id="ARBA00022840"/>
    </source>
</evidence>
<feature type="domain" description="C2 PI3K-type" evidence="11">
    <location>
        <begin position="164"/>
        <end position="302"/>
    </location>
</feature>
<proteinExistence type="inferred from homology"/>
<dbReference type="CDD" id="cd00896">
    <property type="entry name" value="PI3Kc_III"/>
    <property type="match status" value="1"/>
</dbReference>
<evidence type="ECO:0000256" key="8">
    <source>
        <dbReference type="SAM" id="MobiDB-lite"/>
    </source>
</evidence>
<dbReference type="GO" id="GO:0005524">
    <property type="term" value="F:ATP binding"/>
    <property type="evidence" value="ECO:0007669"/>
    <property type="project" value="UniProtKB-UniRule"/>
</dbReference>
<dbReference type="Pfam" id="PF00454">
    <property type="entry name" value="PI3_PI4_kinase"/>
    <property type="match status" value="1"/>
</dbReference>
<keyword evidence="3 6" id="KW-0547">Nucleotide-binding</keyword>
<dbReference type="GO" id="GO:0034271">
    <property type="term" value="C:phosphatidylinositol 3-kinase complex, class III, type I"/>
    <property type="evidence" value="ECO:0007669"/>
    <property type="project" value="TreeGrafter"/>
</dbReference>
<name>A0A078BA32_STYLE</name>
<dbReference type="OMA" id="EPMEPPM"/>
<accession>A0A078BA32</accession>
<keyword evidence="2 6" id="KW-0808">Transferase</keyword>
<dbReference type="GO" id="GO:0034272">
    <property type="term" value="C:phosphatidylinositol 3-kinase complex, class III, type II"/>
    <property type="evidence" value="ECO:0007669"/>
    <property type="project" value="TreeGrafter"/>
</dbReference>
<dbReference type="InterPro" id="IPR008290">
    <property type="entry name" value="PI3K_Vps34"/>
</dbReference>
<dbReference type="SUPFAM" id="SSF49562">
    <property type="entry name" value="C2 domain (Calcium/lipid-binding domain, CaLB)"/>
    <property type="match status" value="1"/>
</dbReference>
<evidence type="ECO:0000259" key="10">
    <source>
        <dbReference type="PROSITE" id="PS51545"/>
    </source>
</evidence>
<dbReference type="Pfam" id="PF00613">
    <property type="entry name" value="PI3Ka"/>
    <property type="match status" value="1"/>
</dbReference>
<dbReference type="OrthoDB" id="67688at2759"/>
<dbReference type="GO" id="GO:0005777">
    <property type="term" value="C:peroxisome"/>
    <property type="evidence" value="ECO:0007669"/>
    <property type="project" value="TreeGrafter"/>
</dbReference>
<evidence type="ECO:0000259" key="11">
    <source>
        <dbReference type="PROSITE" id="PS51547"/>
    </source>
</evidence>
<evidence type="ECO:0000256" key="6">
    <source>
        <dbReference type="PIRNR" id="PIRNR000587"/>
    </source>
</evidence>
<dbReference type="EC" id="2.7.1.137" evidence="1"/>
<feature type="compositionally biased region" description="Polar residues" evidence="8">
    <location>
        <begin position="135"/>
        <end position="148"/>
    </location>
</feature>
<evidence type="ECO:0000313" key="13">
    <source>
        <dbReference type="Proteomes" id="UP000039865"/>
    </source>
</evidence>
<dbReference type="InterPro" id="IPR015433">
    <property type="entry name" value="PI3/4_kinase"/>
</dbReference>
<dbReference type="InterPro" id="IPR002420">
    <property type="entry name" value="PI3K-type_C2_dom"/>
</dbReference>
<dbReference type="InterPro" id="IPR035892">
    <property type="entry name" value="C2_domain_sf"/>
</dbReference>
<evidence type="ECO:0000256" key="4">
    <source>
        <dbReference type="ARBA" id="ARBA00022777"/>
    </source>
</evidence>
<dbReference type="InterPro" id="IPR001263">
    <property type="entry name" value="PI3K_accessory_dom"/>
</dbReference>
<evidence type="ECO:0000259" key="9">
    <source>
        <dbReference type="PROSITE" id="PS50290"/>
    </source>
</evidence>
<dbReference type="GO" id="GO:0005768">
    <property type="term" value="C:endosome"/>
    <property type="evidence" value="ECO:0007669"/>
    <property type="project" value="TreeGrafter"/>
</dbReference>
<gene>
    <name evidence="12" type="primary">Contig9333.g9973</name>
    <name evidence="12" type="ORF">STYLEM_20251</name>
</gene>
<comment type="similarity">
    <text evidence="6 7">Belongs to the PI3/PI4-kinase family.</text>
</comment>
<evidence type="ECO:0000256" key="7">
    <source>
        <dbReference type="PROSITE-ProRule" id="PRU00880"/>
    </source>
</evidence>
<dbReference type="FunFam" id="3.30.1010.10:FF:000002">
    <property type="entry name" value="Phosphatidylinositol 3-kinase catalytic subunit type 3"/>
    <property type="match status" value="1"/>
</dbReference>
<feature type="domain" description="PI3K/PI4K catalytic" evidence="9">
    <location>
        <begin position="725"/>
        <end position="1007"/>
    </location>
</feature>
<dbReference type="EMBL" id="CCKQ01019091">
    <property type="protein sequence ID" value="CDW91101.1"/>
    <property type="molecule type" value="Genomic_DNA"/>
</dbReference>
<sequence length="1022" mass="119019">MQYVIAQQETPAQISAKSQSGGGYIQSQYSQSSGGINYGNQQLLGGQSYSATLMSGLKNSSDKSVFMRHGEIKSNVSIDIKALRDMNNVLKMLSESEHEDLLYAINEDTLGQICKFHNISKKDALNRLQTDKSPLRQQNAAKKGANQSLKMQPSDLMLDIQQDPISPMQQQLNGMKVFFQYFIVIELSLNSKILEPKFYTGIQNSYEISEKIIFPIRYCDLATISLIGITIYDMKRTFNESLIASSTIDLFDEKLRLRQGTFNIGLWPSQKADISLQSKTPGLYENQALREINTLLSKIDQNSKIQNSTLNKDPREWIDKQSREAINAKLFELYIENNNAYLEIAFPEFGYTVLYSDIMNHALKNQYIFPSTQLLQYNNTASTLNPSDSIFQKIIQIQNPNNNQQQREDNVFSGIVKFHDPLIMMNTPDFLKRSNPITQKYYILTRDIDESGAKDLTPNAEETEYINEIINLPDFSNLSVEQKALLWHYRYSLTKNKKALVKFLQCVEWTKEKEEQEGMRLLKNWQEIDIEQALPLLSFMFCANRIYQPQISFPNQYQRFNEIRTVAVRCLEKQQYDQINSIMLQLVQAYRYEYFDSSPLRKFLLSKVIQDEELANSFQWHVMLEAENEENGDMQPNFQELYREFREELGAENPQVLEQIQKQINFRNQLYELATAIKENKKEKHNQRNENLKKQVSRSGARDMTHFDPPRQMPIDPKIFVRGIEPQKCFVFKSAMCPLKLSFHYQIGEDGAKKKEQADQPKLYSVMYKHGDDVRQDQLVLQILTLMDNLLKQVNLDFKFTAYKVLAFSTKDGMLEFVPDSKTIQDILKENKNSIEDFMKELAQKDEKKYDELLDTYIRSCAGYCTVTYLLAVGDRHLENLLIDKLGHLFHVDFGFIFGKNPPGKNIMAPPIRICKEMIEGMGGNTHPKYELFKKKCVESFLYLRNYQRLILNLFHLMIHAGIKDLNYLEHERVLIAMYEKFMPNKNNIEAEKEFVNIIKESVNAFFPKVMEKFHVWAQYMK</sequence>
<evidence type="ECO:0000256" key="2">
    <source>
        <dbReference type="ARBA" id="ARBA00022679"/>
    </source>
</evidence>
<feature type="compositionally biased region" description="Basic and acidic residues" evidence="8">
    <location>
        <begin position="682"/>
        <end position="693"/>
    </location>
</feature>